<dbReference type="CDD" id="cd02511">
    <property type="entry name" value="Beta4Glucosyltransferase"/>
    <property type="match status" value="1"/>
</dbReference>
<dbReference type="EMBL" id="JACRTL010000010">
    <property type="protein sequence ID" value="MBC8612006.1"/>
    <property type="molecule type" value="Genomic_DNA"/>
</dbReference>
<comment type="caution">
    <text evidence="2">The sequence shown here is derived from an EMBL/GenBank/DDBJ whole genome shotgun (WGS) entry which is preliminary data.</text>
</comment>
<dbReference type="SUPFAM" id="SSF53448">
    <property type="entry name" value="Nucleotide-diphospho-sugar transferases"/>
    <property type="match status" value="1"/>
</dbReference>
<reference evidence="2" key="1">
    <citation type="submission" date="2020-08" db="EMBL/GenBank/DDBJ databases">
        <title>Genome public.</title>
        <authorList>
            <person name="Liu C."/>
            <person name="Sun Q."/>
        </authorList>
    </citation>
    <scope>NUCLEOTIDE SEQUENCE</scope>
    <source>
        <strain evidence="2">NSJ-15</strain>
    </source>
</reference>
<dbReference type="SUPFAM" id="SSF81901">
    <property type="entry name" value="HCP-like"/>
    <property type="match status" value="1"/>
</dbReference>
<dbReference type="RefSeq" id="WP_154825365.1">
    <property type="nucleotide sequence ID" value="NZ_JACRTL010000010.1"/>
</dbReference>
<dbReference type="InterPro" id="IPR029044">
    <property type="entry name" value="Nucleotide-diphossugar_trans"/>
</dbReference>
<accession>A0A8J6P3I3</accession>
<gene>
    <name evidence="2" type="ORF">H8702_12990</name>
</gene>
<dbReference type="InterPro" id="IPR011990">
    <property type="entry name" value="TPR-like_helical_dom_sf"/>
</dbReference>
<evidence type="ECO:0000313" key="2">
    <source>
        <dbReference type="EMBL" id="MBC8612006.1"/>
    </source>
</evidence>
<dbReference type="AlphaFoldDB" id="A0A8J6P3I3"/>
<sequence length="356" mass="41521">MITISLCMIVKNEEENLPRCLNTVAGVFDEVIIVDTGSTDRTVEIAKNYTAQVYPFIWTEDFSAARNFSFSKAKMEYCMWLDADDILTPEDRKALIVLKETLSKKVDCVMMKYRAGTENNLCYYRERLLKREKDPKWHGFIHEAVAPFGEIVYSDIAVTHAKTSPGDPTRNLKIFEHKRSQGVPFSPREEFYYGRELYDNREYQKAARQLEQFLENPDGWTENKIEACRILANCSKSNEQALYWLFHSFAYSLPRAETCCDIGWRFFQESRYEQAIYWYEHALSTPRDDQSGAFVLPDCYGFIPAVQLCVCYDRLGNHTVARFYHDLSGTIHPESDIYQYNQAYFEMLAQKEKEAG</sequence>
<dbReference type="PANTHER" id="PTHR43630">
    <property type="entry name" value="POLY-BETA-1,6-N-ACETYL-D-GLUCOSAMINE SYNTHASE"/>
    <property type="match status" value="1"/>
</dbReference>
<dbReference type="Pfam" id="PF00535">
    <property type="entry name" value="Glycos_transf_2"/>
    <property type="match status" value="1"/>
</dbReference>
<feature type="domain" description="Glycosyltransferase 2-like" evidence="1">
    <location>
        <begin position="5"/>
        <end position="120"/>
    </location>
</feature>
<dbReference type="Gene3D" id="1.25.40.10">
    <property type="entry name" value="Tetratricopeptide repeat domain"/>
    <property type="match status" value="1"/>
</dbReference>
<evidence type="ECO:0000313" key="3">
    <source>
        <dbReference type="Proteomes" id="UP000632659"/>
    </source>
</evidence>
<dbReference type="PANTHER" id="PTHR43630:SF2">
    <property type="entry name" value="GLYCOSYLTRANSFERASE"/>
    <property type="match status" value="1"/>
</dbReference>
<keyword evidence="3" id="KW-1185">Reference proteome</keyword>
<proteinExistence type="predicted"/>
<dbReference type="Gene3D" id="3.90.550.10">
    <property type="entry name" value="Spore Coat Polysaccharide Biosynthesis Protein SpsA, Chain A"/>
    <property type="match status" value="1"/>
</dbReference>
<dbReference type="InterPro" id="IPR001173">
    <property type="entry name" value="Glyco_trans_2-like"/>
</dbReference>
<dbReference type="Proteomes" id="UP000632659">
    <property type="component" value="Unassembled WGS sequence"/>
</dbReference>
<name>A0A8J6P3I3_9FIRM</name>
<organism evidence="2 3">
    <name type="scientific">Massiliimalia timonensis</name>
    <dbReference type="NCBI Taxonomy" id="1987501"/>
    <lineage>
        <taxon>Bacteria</taxon>
        <taxon>Bacillati</taxon>
        <taxon>Bacillota</taxon>
        <taxon>Clostridia</taxon>
        <taxon>Eubacteriales</taxon>
        <taxon>Oscillospiraceae</taxon>
        <taxon>Massiliimalia</taxon>
    </lineage>
</organism>
<evidence type="ECO:0000259" key="1">
    <source>
        <dbReference type="Pfam" id="PF00535"/>
    </source>
</evidence>
<protein>
    <submittedName>
        <fullName evidence="2">Glycosyltransferase family 2 protein</fullName>
    </submittedName>
</protein>